<comment type="function">
    <text evidence="9">Essential for recycling GMP and indirectly, cGMP.</text>
</comment>
<feature type="binding site" evidence="9">
    <location>
        <begin position="10"/>
        <end position="17"/>
    </location>
    <ligand>
        <name>ATP</name>
        <dbReference type="ChEBI" id="CHEBI:30616"/>
    </ligand>
</feature>
<evidence type="ECO:0000313" key="14">
    <source>
        <dbReference type="Proteomes" id="UP000293902"/>
    </source>
</evidence>
<dbReference type="PANTHER" id="PTHR23117:SF13">
    <property type="entry name" value="GUANYLATE KINASE"/>
    <property type="match status" value="1"/>
</dbReference>
<dbReference type="GO" id="GO:0004385">
    <property type="term" value="F:GMP kinase activity"/>
    <property type="evidence" value="ECO:0007669"/>
    <property type="project" value="UniProtKB-UniRule"/>
</dbReference>
<dbReference type="OrthoDB" id="9808150at2"/>
<dbReference type="EMBL" id="QLNI01000009">
    <property type="protein sequence ID" value="RAM02881.1"/>
    <property type="molecule type" value="Genomic_DNA"/>
</dbReference>
<comment type="subcellular location">
    <subcellularLocation>
        <location evidence="9">Cytoplasm</location>
    </subcellularLocation>
</comment>
<dbReference type="Gene3D" id="3.30.63.10">
    <property type="entry name" value="Guanylate Kinase phosphate binding domain"/>
    <property type="match status" value="1"/>
</dbReference>
<comment type="catalytic activity">
    <reaction evidence="9">
        <text>GMP + ATP = GDP + ADP</text>
        <dbReference type="Rhea" id="RHEA:20780"/>
        <dbReference type="ChEBI" id="CHEBI:30616"/>
        <dbReference type="ChEBI" id="CHEBI:58115"/>
        <dbReference type="ChEBI" id="CHEBI:58189"/>
        <dbReference type="ChEBI" id="CHEBI:456216"/>
        <dbReference type="EC" id="2.7.4.8"/>
    </reaction>
</comment>
<dbReference type="SUPFAM" id="SSF52540">
    <property type="entry name" value="P-loop containing nucleoside triphosphate hydrolases"/>
    <property type="match status" value="1"/>
</dbReference>
<keyword evidence="6 9" id="KW-0418">Kinase</keyword>
<dbReference type="SMART" id="SM00072">
    <property type="entry name" value="GuKc"/>
    <property type="match status" value="1"/>
</dbReference>
<dbReference type="InterPro" id="IPR008145">
    <property type="entry name" value="GK/Ca_channel_bsu"/>
</dbReference>
<reference evidence="11 14" key="2">
    <citation type="submission" date="2019-02" db="EMBL/GenBank/DDBJ databases">
        <title>Complete genome sequence of Desulfobacter hydrogenophilus AcRS1.</title>
        <authorList>
            <person name="Marietou A."/>
            <person name="Lund M.B."/>
            <person name="Marshall I.P.G."/>
            <person name="Schreiber L."/>
            <person name="Jorgensen B."/>
        </authorList>
    </citation>
    <scope>NUCLEOTIDE SEQUENCE [LARGE SCALE GENOMIC DNA]</scope>
    <source>
        <strain evidence="11 14">AcRS1</strain>
    </source>
</reference>
<dbReference type="HAMAP" id="MF_00328">
    <property type="entry name" value="Guanylate_kinase"/>
    <property type="match status" value="1"/>
</dbReference>
<dbReference type="EMBL" id="CP036313">
    <property type="protein sequence ID" value="QBH11669.1"/>
    <property type="molecule type" value="Genomic_DNA"/>
</dbReference>
<dbReference type="CDD" id="cd00071">
    <property type="entry name" value="GMPK"/>
    <property type="match status" value="1"/>
</dbReference>
<dbReference type="RefSeq" id="WP_111954578.1">
    <property type="nucleotide sequence ID" value="NZ_CP036313.1"/>
</dbReference>
<dbReference type="NCBIfam" id="TIGR03263">
    <property type="entry name" value="guanyl_kin"/>
    <property type="match status" value="1"/>
</dbReference>
<dbReference type="AlphaFoldDB" id="A0A328FE07"/>
<keyword evidence="5 9" id="KW-0547">Nucleotide-binding</keyword>
<protein>
    <recommendedName>
        <fullName evidence="3 9">Guanylate kinase</fullName>
        <ecNumber evidence="2 9">2.7.4.8</ecNumber>
    </recommendedName>
    <alternativeName>
        <fullName evidence="8 9">GMP kinase</fullName>
    </alternativeName>
</protein>
<dbReference type="InterPro" id="IPR027417">
    <property type="entry name" value="P-loop_NTPase"/>
</dbReference>
<feature type="domain" description="Guanylate kinase-like" evidence="10">
    <location>
        <begin position="3"/>
        <end position="181"/>
    </location>
</feature>
<dbReference type="Proteomes" id="UP000293902">
    <property type="component" value="Chromosome"/>
</dbReference>
<dbReference type="Pfam" id="PF00625">
    <property type="entry name" value="Guanylate_kin"/>
    <property type="match status" value="1"/>
</dbReference>
<gene>
    <name evidence="9" type="primary">gmk</name>
    <name evidence="12" type="ORF">DO021_05615</name>
    <name evidence="11" type="ORF">EYB58_01250</name>
</gene>
<accession>A0A328FE07</accession>
<dbReference type="EC" id="2.7.4.8" evidence="2 9"/>
<evidence type="ECO:0000256" key="3">
    <source>
        <dbReference type="ARBA" id="ARBA00016296"/>
    </source>
</evidence>
<dbReference type="Proteomes" id="UP000248798">
    <property type="component" value="Unassembled WGS sequence"/>
</dbReference>
<evidence type="ECO:0000313" key="12">
    <source>
        <dbReference type="EMBL" id="RAM02881.1"/>
    </source>
</evidence>
<reference evidence="12 13" key="1">
    <citation type="submission" date="2018-06" db="EMBL/GenBank/DDBJ databases">
        <title>Complete Genome Sequence of Desulfobacter hydrogenophilus (DSM3380).</title>
        <authorList>
            <person name="Marietou A."/>
            <person name="Schreiber L."/>
            <person name="Marshall I."/>
            <person name="Jorgensen B."/>
        </authorList>
    </citation>
    <scope>NUCLEOTIDE SEQUENCE [LARGE SCALE GENOMIC DNA]</scope>
    <source>
        <strain evidence="12 13">DSM 3380</strain>
    </source>
</reference>
<evidence type="ECO:0000259" key="10">
    <source>
        <dbReference type="PROSITE" id="PS50052"/>
    </source>
</evidence>
<evidence type="ECO:0000256" key="4">
    <source>
        <dbReference type="ARBA" id="ARBA00022679"/>
    </source>
</evidence>
<organism evidence="12 13">
    <name type="scientific">Desulfobacter hydrogenophilus</name>
    <dbReference type="NCBI Taxonomy" id="2291"/>
    <lineage>
        <taxon>Bacteria</taxon>
        <taxon>Pseudomonadati</taxon>
        <taxon>Thermodesulfobacteriota</taxon>
        <taxon>Desulfobacteria</taxon>
        <taxon>Desulfobacterales</taxon>
        <taxon>Desulfobacteraceae</taxon>
        <taxon>Desulfobacter</taxon>
    </lineage>
</organism>
<keyword evidence="9" id="KW-0963">Cytoplasm</keyword>
<name>A0A328FE07_9BACT</name>
<evidence type="ECO:0000313" key="13">
    <source>
        <dbReference type="Proteomes" id="UP000248798"/>
    </source>
</evidence>
<comment type="similarity">
    <text evidence="1 9">Belongs to the guanylate kinase family.</text>
</comment>
<evidence type="ECO:0000256" key="5">
    <source>
        <dbReference type="ARBA" id="ARBA00022741"/>
    </source>
</evidence>
<dbReference type="PANTHER" id="PTHR23117">
    <property type="entry name" value="GUANYLATE KINASE-RELATED"/>
    <property type="match status" value="1"/>
</dbReference>
<dbReference type="GO" id="GO:0005524">
    <property type="term" value="F:ATP binding"/>
    <property type="evidence" value="ECO:0007669"/>
    <property type="project" value="UniProtKB-UniRule"/>
</dbReference>
<evidence type="ECO:0000313" key="11">
    <source>
        <dbReference type="EMBL" id="QBH11669.1"/>
    </source>
</evidence>
<keyword evidence="7 9" id="KW-0067">ATP-binding</keyword>
<sequence length="186" mass="20690">MAAKLFIVSAPSGAGKTTLVKELLKRFPDLVYSISHTTRTPRQGEVHGKDYFFTDTAQFMEMVESGQMLEWAQVHGNCYGTSALFVQERLAAGQSVLLDIDVQGGRQIMDFGLDSVSIFIMAPSLDVLEQRLRGRGTDAEEVIRMRLKNAKYEIAQKSFYTHVVVNDVLDEAVAELLAIVEQETAN</sequence>
<proteinExistence type="inferred from homology"/>
<evidence type="ECO:0000256" key="6">
    <source>
        <dbReference type="ARBA" id="ARBA00022777"/>
    </source>
</evidence>
<dbReference type="GO" id="GO:0005829">
    <property type="term" value="C:cytosol"/>
    <property type="evidence" value="ECO:0007669"/>
    <property type="project" value="TreeGrafter"/>
</dbReference>
<evidence type="ECO:0000256" key="9">
    <source>
        <dbReference type="HAMAP-Rule" id="MF_00328"/>
    </source>
</evidence>
<evidence type="ECO:0000256" key="2">
    <source>
        <dbReference type="ARBA" id="ARBA00012961"/>
    </source>
</evidence>
<evidence type="ECO:0000256" key="7">
    <source>
        <dbReference type="ARBA" id="ARBA00022840"/>
    </source>
</evidence>
<evidence type="ECO:0000256" key="8">
    <source>
        <dbReference type="ARBA" id="ARBA00030128"/>
    </source>
</evidence>
<dbReference type="InterPro" id="IPR008144">
    <property type="entry name" value="Guanylate_kin-like_dom"/>
</dbReference>
<dbReference type="PROSITE" id="PS00856">
    <property type="entry name" value="GUANYLATE_KINASE_1"/>
    <property type="match status" value="1"/>
</dbReference>
<dbReference type="InterPro" id="IPR020590">
    <property type="entry name" value="Guanylate_kinase_CS"/>
</dbReference>
<dbReference type="Gene3D" id="3.40.50.300">
    <property type="entry name" value="P-loop containing nucleotide triphosphate hydrolases"/>
    <property type="match status" value="1"/>
</dbReference>
<keyword evidence="4 9" id="KW-0808">Transferase</keyword>
<dbReference type="InterPro" id="IPR017665">
    <property type="entry name" value="Guanylate_kinase"/>
</dbReference>
<keyword evidence="14" id="KW-1185">Reference proteome</keyword>
<dbReference type="PROSITE" id="PS50052">
    <property type="entry name" value="GUANYLATE_KINASE_2"/>
    <property type="match status" value="1"/>
</dbReference>
<evidence type="ECO:0000256" key="1">
    <source>
        <dbReference type="ARBA" id="ARBA00005790"/>
    </source>
</evidence>
<dbReference type="FunFam" id="3.30.63.10:FF:000002">
    <property type="entry name" value="Guanylate kinase 1"/>
    <property type="match status" value="1"/>
</dbReference>